<gene>
    <name evidence="2" type="ORF">CAV_0053</name>
</gene>
<keyword evidence="3" id="KW-1185">Reference proteome</keyword>
<dbReference type="AlphaFoldDB" id="A0A222MV35"/>
<organism evidence="2 3">
    <name type="scientific">Campylobacter avium LMG 24591</name>
    <dbReference type="NCBI Taxonomy" id="522484"/>
    <lineage>
        <taxon>Bacteria</taxon>
        <taxon>Pseudomonadati</taxon>
        <taxon>Campylobacterota</taxon>
        <taxon>Epsilonproteobacteria</taxon>
        <taxon>Campylobacterales</taxon>
        <taxon>Campylobacteraceae</taxon>
        <taxon>Campylobacter</taxon>
    </lineage>
</organism>
<dbReference type="KEGG" id="cavi:CAV_0053"/>
<keyword evidence="2" id="KW-0378">Hydrolase</keyword>
<dbReference type="Pfam" id="PF00857">
    <property type="entry name" value="Isochorismatase"/>
    <property type="match status" value="1"/>
</dbReference>
<dbReference type="Proteomes" id="UP000201169">
    <property type="component" value="Chromosome"/>
</dbReference>
<dbReference type="PANTHER" id="PTHR14119">
    <property type="entry name" value="HYDROLASE"/>
    <property type="match status" value="1"/>
</dbReference>
<reference evidence="2 3" key="1">
    <citation type="submission" date="2017-07" db="EMBL/GenBank/DDBJ databases">
        <title>Analysis of two Campylobacter avium genomes and identification of a novel hippuricase gene.</title>
        <authorList>
            <person name="Miller W.G."/>
            <person name="Chapman M.H."/>
            <person name="Yee E."/>
            <person name="Revez J."/>
            <person name="Bono J.L."/>
            <person name="Rossi M."/>
        </authorList>
    </citation>
    <scope>NUCLEOTIDE SEQUENCE [LARGE SCALE GENOMIC DNA]</scope>
    <source>
        <strain evidence="2 3">LMG 24591</strain>
    </source>
</reference>
<dbReference type="GO" id="GO:0016787">
    <property type="term" value="F:hydrolase activity"/>
    <property type="evidence" value="ECO:0007669"/>
    <property type="project" value="UniProtKB-KW"/>
</dbReference>
<dbReference type="Gene3D" id="3.40.50.850">
    <property type="entry name" value="Isochorismatase-like"/>
    <property type="match status" value="1"/>
</dbReference>
<feature type="domain" description="Isochorismatase-like" evidence="1">
    <location>
        <begin position="13"/>
        <end position="174"/>
    </location>
</feature>
<dbReference type="PANTHER" id="PTHR14119:SF3">
    <property type="entry name" value="ISOCHORISMATASE DOMAIN-CONTAINING PROTEIN 2"/>
    <property type="match status" value="1"/>
</dbReference>
<proteinExistence type="predicted"/>
<name>A0A222MV35_9BACT</name>
<sequence length="197" mass="22417">MQKQALFESKDCLLICIDIQEKLLPVMYNKEIILKNANILLEAARLFRLKALVSEQYPKGLGNTHSSIEFKTISKFEDFDEQDTHLQCLCLEKISFSIFNDEKIVKVIKESGCKKLIVFGIESHVCVLQSLIHALEHGYELYAIEDAMGSRSKENHDNALSFLRQKGVNIINTESFLFGLMIDAKEANFKSISALIK</sequence>
<dbReference type="RefSeq" id="WP_094324527.1">
    <property type="nucleotide sequence ID" value="NZ_CP022347.1"/>
</dbReference>
<dbReference type="SUPFAM" id="SSF52499">
    <property type="entry name" value="Isochorismatase-like hydrolases"/>
    <property type="match status" value="1"/>
</dbReference>
<accession>A0A222MV35</accession>
<dbReference type="InterPro" id="IPR036380">
    <property type="entry name" value="Isochorismatase-like_sf"/>
</dbReference>
<protein>
    <submittedName>
        <fullName evidence="2">Isochorismatase family hydrolase</fullName>
    </submittedName>
</protein>
<evidence type="ECO:0000259" key="1">
    <source>
        <dbReference type="Pfam" id="PF00857"/>
    </source>
</evidence>
<dbReference type="InterPro" id="IPR000868">
    <property type="entry name" value="Isochorismatase-like_dom"/>
</dbReference>
<dbReference type="EMBL" id="CP022347">
    <property type="protein sequence ID" value="ASQ29735.1"/>
    <property type="molecule type" value="Genomic_DNA"/>
</dbReference>
<evidence type="ECO:0000313" key="3">
    <source>
        <dbReference type="Proteomes" id="UP000201169"/>
    </source>
</evidence>
<evidence type="ECO:0000313" key="2">
    <source>
        <dbReference type="EMBL" id="ASQ29735.1"/>
    </source>
</evidence>
<dbReference type="OrthoDB" id="9796958at2"/>
<dbReference type="InterPro" id="IPR050993">
    <property type="entry name" value="Isochorismatase_domain"/>
</dbReference>